<evidence type="ECO:0000313" key="2">
    <source>
        <dbReference type="Proteomes" id="UP000470213"/>
    </source>
</evidence>
<dbReference type="AlphaFoldDB" id="A0A7X5RMK2"/>
<keyword evidence="2" id="KW-1185">Reference proteome</keyword>
<dbReference type="GO" id="GO:0004519">
    <property type="term" value="F:endonuclease activity"/>
    <property type="evidence" value="ECO:0007669"/>
    <property type="project" value="UniProtKB-KW"/>
</dbReference>
<protein>
    <submittedName>
        <fullName evidence="1">Restriction endonuclease</fullName>
    </submittedName>
</protein>
<dbReference type="EMBL" id="JAAAWN010000038">
    <property type="protein sequence ID" value="NDV93092.1"/>
    <property type="molecule type" value="Genomic_DNA"/>
</dbReference>
<dbReference type="RefSeq" id="WP_163088436.1">
    <property type="nucleotide sequence ID" value="NZ_JAAAWN010000038.1"/>
</dbReference>
<sequence>MYTVITENDESKWADETGALYHFPKRYEKHLIAGTQVLYYKGKLKKIQYRNVRLSDSPHYFGVARVGKVYKDGKSSRGDLFATIIEYSPFEEPVLAKIDGGYLEQIPASKKVNYWRDGVRPINKRVFESVCDRADIVTVTQSNKEDYSPFNDVDGRLESGEEGKQSKRYITAYFGESERSFRFYPITFSSSFSSLPVLP</sequence>
<keyword evidence="1" id="KW-0540">Nuclease</keyword>
<keyword evidence="1" id="KW-0255">Endonuclease</keyword>
<gene>
    <name evidence="1" type="ORF">GTH32_18140</name>
</gene>
<reference evidence="1 2" key="1">
    <citation type="submission" date="2020-01" db="EMBL/GenBank/DDBJ databases">
        <authorList>
            <person name="Chen J."/>
            <person name="Zhu S."/>
            <person name="Yang J."/>
        </authorList>
    </citation>
    <scope>NUCLEOTIDE SEQUENCE [LARGE SCALE GENOMIC DNA]</scope>
    <source>
        <strain evidence="1 2">345S023</strain>
    </source>
</reference>
<name>A0A7X5RMK2_9ALTE</name>
<organism evidence="1 2">
    <name type="scientific">Alteromonas profundi</name>
    <dbReference type="NCBI Taxonomy" id="2696062"/>
    <lineage>
        <taxon>Bacteria</taxon>
        <taxon>Pseudomonadati</taxon>
        <taxon>Pseudomonadota</taxon>
        <taxon>Gammaproteobacteria</taxon>
        <taxon>Alteromonadales</taxon>
        <taxon>Alteromonadaceae</taxon>
        <taxon>Alteromonas/Salinimonas group</taxon>
        <taxon>Alteromonas</taxon>
    </lineage>
</organism>
<keyword evidence="1" id="KW-0378">Hydrolase</keyword>
<evidence type="ECO:0000313" key="1">
    <source>
        <dbReference type="EMBL" id="NDV93092.1"/>
    </source>
</evidence>
<dbReference type="Proteomes" id="UP000470213">
    <property type="component" value="Unassembled WGS sequence"/>
</dbReference>
<accession>A0A7X5RMK2</accession>
<comment type="caution">
    <text evidence="1">The sequence shown here is derived from an EMBL/GenBank/DDBJ whole genome shotgun (WGS) entry which is preliminary data.</text>
</comment>
<proteinExistence type="predicted"/>